<dbReference type="Ensembl" id="ENSCAFT00030032769.1">
    <property type="protein sequence ID" value="ENSCAFP00030028590.1"/>
    <property type="gene ID" value="ENSCAFG00030017772.1"/>
</dbReference>
<dbReference type="InterPro" id="IPR001841">
    <property type="entry name" value="Znf_RING"/>
</dbReference>
<dbReference type="PROSITE" id="PS00518">
    <property type="entry name" value="ZF_RING_1"/>
    <property type="match status" value="1"/>
</dbReference>
<dbReference type="Gene3D" id="3.30.160.60">
    <property type="entry name" value="Classic Zinc Finger"/>
    <property type="match status" value="1"/>
</dbReference>
<evidence type="ECO:0000313" key="9">
    <source>
        <dbReference type="Proteomes" id="UP000694429"/>
    </source>
</evidence>
<dbReference type="Gene3D" id="2.60.120.920">
    <property type="match status" value="1"/>
</dbReference>
<dbReference type="InterPro" id="IPR013320">
    <property type="entry name" value="ConA-like_dom_sf"/>
</dbReference>
<dbReference type="InterPro" id="IPR013083">
    <property type="entry name" value="Znf_RING/FYVE/PHD"/>
</dbReference>
<dbReference type="AlphaFoldDB" id="A0A8C0NQF7"/>
<name>A0A8C0NQF7_CANLF</name>
<keyword evidence="2 4" id="KW-0863">Zinc-finger</keyword>
<evidence type="ECO:0000256" key="2">
    <source>
        <dbReference type="ARBA" id="ARBA00022771"/>
    </source>
</evidence>
<evidence type="ECO:0000313" key="8">
    <source>
        <dbReference type="Ensembl" id="ENSCAFP00030028590.1"/>
    </source>
</evidence>
<dbReference type="InterPro" id="IPR050143">
    <property type="entry name" value="TRIM/RBCC"/>
</dbReference>
<dbReference type="PROSITE" id="PS50089">
    <property type="entry name" value="ZF_RING_2"/>
    <property type="match status" value="1"/>
</dbReference>
<sequence length="621" mass="70439">MVGPRAASIPSCPAARPGQPCTALASRKHRRCQARAQAPQRARTREGGTRASSAELPHCPLPAARSQPARARARPRAWRPTQSPTPGQRGDMEAEDLQEDLTCSICLDYFEEPVSIECGHNFCRGCLHRSWAPGGGSFPCPECRHLSPPASLRPNWALARLTEKTRRRRQGPVPPGQCGRHREALRLFCEEDQRPVCLVCRESQEHQAHTMAPIDEAFGSYRDKLCKTQCSLKDKIKKAMHLQDMEVKNAAEWKEKVKSQRMRLSVEFAKLHLFLTEEEQQFLQRLSEEEEEMNKKHDENMLKLHQIITSLKQLILEIREKSQSSTLVLLQNPKDVLNRSENQDVNYSPEILKMKTVCQIPMMKEMLKQFQVAVNVAVDTAHPKLVFSQDGRYVKNGASASSWPLFSSAWSYVSGWRNPQKNAEFVERFQHLPCVLGKNVFISGRHYWEVENRDKPGDCCGGVSGGRHGACRWFKNVPPCRNLGYLLEFCWLLAPNKLSCKSYQARACSSPGGGFPRFWGWGHLLLQCCRWHASPHLFLPSGLPPPAIFLVESISIFSHPSSDWWEMRLFFSCPRISSRTPAQRHTSLGPLLSLPTYWSREHISTVHSISCFVHSLCVCCA</sequence>
<feature type="compositionally biased region" description="Low complexity" evidence="5">
    <location>
        <begin position="61"/>
        <end position="70"/>
    </location>
</feature>
<reference evidence="8" key="2">
    <citation type="submission" date="2025-08" db="UniProtKB">
        <authorList>
            <consortium name="Ensembl"/>
        </authorList>
    </citation>
    <scope>IDENTIFICATION</scope>
</reference>
<dbReference type="Gene3D" id="3.30.40.10">
    <property type="entry name" value="Zinc/RING finger domain, C3HC4 (zinc finger)"/>
    <property type="match status" value="1"/>
</dbReference>
<evidence type="ECO:0000256" key="3">
    <source>
        <dbReference type="ARBA" id="ARBA00022833"/>
    </source>
</evidence>
<dbReference type="InterPro" id="IPR017907">
    <property type="entry name" value="Znf_RING_CS"/>
</dbReference>
<evidence type="ECO:0000259" key="7">
    <source>
        <dbReference type="PROSITE" id="PS50119"/>
    </source>
</evidence>
<dbReference type="SUPFAM" id="SSF57845">
    <property type="entry name" value="B-box zinc-binding domain"/>
    <property type="match status" value="1"/>
</dbReference>
<dbReference type="SUPFAM" id="SSF57850">
    <property type="entry name" value="RING/U-box"/>
    <property type="match status" value="1"/>
</dbReference>
<dbReference type="CDD" id="cd19760">
    <property type="entry name" value="Bbox2_TRIM4-like"/>
    <property type="match status" value="1"/>
</dbReference>
<dbReference type="Proteomes" id="UP000694429">
    <property type="component" value="Chromosome 6"/>
</dbReference>
<dbReference type="SUPFAM" id="SSF49899">
    <property type="entry name" value="Concanavalin A-like lectins/glucanases"/>
    <property type="match status" value="1"/>
</dbReference>
<organism evidence="8 9">
    <name type="scientific">Canis lupus familiaris</name>
    <name type="common">Dog</name>
    <name type="synonym">Canis familiaris</name>
    <dbReference type="NCBI Taxonomy" id="9615"/>
    <lineage>
        <taxon>Eukaryota</taxon>
        <taxon>Metazoa</taxon>
        <taxon>Chordata</taxon>
        <taxon>Craniata</taxon>
        <taxon>Vertebrata</taxon>
        <taxon>Euteleostomi</taxon>
        <taxon>Mammalia</taxon>
        <taxon>Eutheria</taxon>
        <taxon>Laurasiatheria</taxon>
        <taxon>Carnivora</taxon>
        <taxon>Caniformia</taxon>
        <taxon>Canidae</taxon>
        <taxon>Canis</taxon>
    </lineage>
</organism>
<dbReference type="InterPro" id="IPR043136">
    <property type="entry name" value="B30.2/SPRY_sf"/>
</dbReference>
<dbReference type="PROSITE" id="PS50119">
    <property type="entry name" value="ZF_BBOX"/>
    <property type="match status" value="1"/>
</dbReference>
<dbReference type="SMART" id="SM00184">
    <property type="entry name" value="RING"/>
    <property type="match status" value="1"/>
</dbReference>
<keyword evidence="1" id="KW-0479">Metal-binding</keyword>
<evidence type="ECO:0008006" key="10">
    <source>
        <dbReference type="Google" id="ProtNLM"/>
    </source>
</evidence>
<proteinExistence type="predicted"/>
<evidence type="ECO:0000259" key="6">
    <source>
        <dbReference type="PROSITE" id="PS50089"/>
    </source>
</evidence>
<evidence type="ECO:0000256" key="5">
    <source>
        <dbReference type="SAM" id="MobiDB-lite"/>
    </source>
</evidence>
<accession>A0A8C0NQF7</accession>
<dbReference type="InterPro" id="IPR000315">
    <property type="entry name" value="Znf_B-box"/>
</dbReference>
<dbReference type="GO" id="GO:0008270">
    <property type="term" value="F:zinc ion binding"/>
    <property type="evidence" value="ECO:0007669"/>
    <property type="project" value="UniProtKB-KW"/>
</dbReference>
<feature type="region of interest" description="Disordered" evidence="5">
    <location>
        <begin position="1"/>
        <end position="94"/>
    </location>
</feature>
<dbReference type="Pfam" id="PF00643">
    <property type="entry name" value="zf-B_box"/>
    <property type="match status" value="1"/>
</dbReference>
<dbReference type="PANTHER" id="PTHR24103">
    <property type="entry name" value="E3 UBIQUITIN-PROTEIN LIGASE TRIM"/>
    <property type="match status" value="1"/>
</dbReference>
<feature type="domain" description="B box-type" evidence="7">
    <location>
        <begin position="178"/>
        <end position="214"/>
    </location>
</feature>
<dbReference type="Pfam" id="PF15227">
    <property type="entry name" value="zf-C3HC4_4"/>
    <property type="match status" value="1"/>
</dbReference>
<keyword evidence="3" id="KW-0862">Zinc</keyword>
<evidence type="ECO:0000256" key="1">
    <source>
        <dbReference type="ARBA" id="ARBA00022723"/>
    </source>
</evidence>
<reference evidence="8" key="1">
    <citation type="submission" date="2019-03" db="EMBL/GenBank/DDBJ databases">
        <authorList>
            <person name="Warren W.C."/>
            <person name="Johnson G.S."/>
        </authorList>
    </citation>
    <scope>NUCLEOTIDE SEQUENCE [LARGE SCALE GENOMIC DNA]</scope>
    <source>
        <strain evidence="8">Basenji</strain>
    </source>
</reference>
<evidence type="ECO:0000256" key="4">
    <source>
        <dbReference type="PROSITE-ProRule" id="PRU00024"/>
    </source>
</evidence>
<feature type="domain" description="RING-type" evidence="6">
    <location>
        <begin position="103"/>
        <end position="144"/>
    </location>
</feature>
<dbReference type="SMART" id="SM00336">
    <property type="entry name" value="BBOX"/>
    <property type="match status" value="1"/>
</dbReference>
<protein>
    <recommendedName>
        <fullName evidence="10">Tripartite motif containing 4</fullName>
    </recommendedName>
</protein>